<sequence length="178" mass="20151">MSQHNCTLNGNNFGGYCYFVALENYRFKDEESDKLEKRAEIFCENSSIANKRRFEVILLVCELPKLQNGHLNGNCTKVTDGEFCTFWCNSDFEYQKGLNGRLNCTNVEGNYTFTQIPVCVEKETNKLPMILGIVGGIVGLLAIIAGSVVFCWQKKLLCFKERVVIEDVPTGQSFFSEL</sequence>
<keyword evidence="2" id="KW-0812">Transmembrane</keyword>
<name>A0ABV2AE90_9EUKA</name>
<gene>
    <name evidence="3" type="ORF">MHBO_000044</name>
</gene>
<dbReference type="EMBL" id="JBDODL010000006">
    <property type="protein sequence ID" value="MES1918012.1"/>
    <property type="molecule type" value="Genomic_DNA"/>
</dbReference>
<dbReference type="Proteomes" id="UP001439008">
    <property type="component" value="Unassembled WGS sequence"/>
</dbReference>
<keyword evidence="1" id="KW-1015">Disulfide bond</keyword>
<keyword evidence="2" id="KW-1133">Transmembrane helix</keyword>
<reference evidence="3 4" key="1">
    <citation type="journal article" date="2024" name="BMC Biol.">
        <title>Comparative genomics of Ascetosporea gives new insight into the evolutionary basis for animal parasitism in Rhizaria.</title>
        <authorList>
            <person name="Hiltunen Thoren M."/>
            <person name="Onut-Brannstrom I."/>
            <person name="Alfjorden A."/>
            <person name="Peckova H."/>
            <person name="Swords F."/>
            <person name="Hooper C."/>
            <person name="Holzer A.S."/>
            <person name="Bass D."/>
            <person name="Burki F."/>
        </authorList>
    </citation>
    <scope>NUCLEOTIDE SEQUENCE [LARGE SCALE GENOMIC DNA]</scope>
    <source>
        <strain evidence="3">20-A016</strain>
    </source>
</reference>
<proteinExistence type="predicted"/>
<keyword evidence="4" id="KW-1185">Reference proteome</keyword>
<dbReference type="Gene3D" id="2.10.70.10">
    <property type="entry name" value="Complement Module, domain 1"/>
    <property type="match status" value="1"/>
</dbReference>
<evidence type="ECO:0000313" key="4">
    <source>
        <dbReference type="Proteomes" id="UP001439008"/>
    </source>
</evidence>
<dbReference type="InterPro" id="IPR035976">
    <property type="entry name" value="Sushi/SCR/CCP_sf"/>
</dbReference>
<evidence type="ECO:0000313" key="3">
    <source>
        <dbReference type="EMBL" id="MES1918012.1"/>
    </source>
</evidence>
<organism evidence="3 4">
    <name type="scientific">Bonamia ostreae</name>
    <dbReference type="NCBI Taxonomy" id="126728"/>
    <lineage>
        <taxon>Eukaryota</taxon>
        <taxon>Sar</taxon>
        <taxon>Rhizaria</taxon>
        <taxon>Endomyxa</taxon>
        <taxon>Ascetosporea</taxon>
        <taxon>Haplosporida</taxon>
        <taxon>Bonamia</taxon>
    </lineage>
</organism>
<comment type="caution">
    <text evidence="3">The sequence shown here is derived from an EMBL/GenBank/DDBJ whole genome shotgun (WGS) entry which is preliminary data.</text>
</comment>
<keyword evidence="2" id="KW-0472">Membrane</keyword>
<evidence type="ECO:0000256" key="1">
    <source>
        <dbReference type="ARBA" id="ARBA00023157"/>
    </source>
</evidence>
<evidence type="ECO:0000256" key="2">
    <source>
        <dbReference type="SAM" id="Phobius"/>
    </source>
</evidence>
<dbReference type="SUPFAM" id="SSF57535">
    <property type="entry name" value="Complement control module/SCR domain"/>
    <property type="match status" value="1"/>
</dbReference>
<feature type="transmembrane region" description="Helical" evidence="2">
    <location>
        <begin position="129"/>
        <end position="152"/>
    </location>
</feature>
<accession>A0ABV2AE90</accession>
<protein>
    <submittedName>
        <fullName evidence="3">Uncharacterized protein</fullName>
    </submittedName>
</protein>